<evidence type="ECO:0000256" key="6">
    <source>
        <dbReference type="ARBA" id="ARBA00023125"/>
    </source>
</evidence>
<evidence type="ECO:0000256" key="2">
    <source>
        <dbReference type="ARBA" id="ARBA00021132"/>
    </source>
</evidence>
<keyword evidence="9" id="KW-0175">Coiled coil</keyword>
<dbReference type="InterPro" id="IPR036322">
    <property type="entry name" value="WD40_repeat_dom_sf"/>
</dbReference>
<evidence type="ECO:0000256" key="1">
    <source>
        <dbReference type="ARBA" id="ARBA00005434"/>
    </source>
</evidence>
<evidence type="ECO:0000313" key="11">
    <source>
        <dbReference type="EMBL" id="CAK7900248.1"/>
    </source>
</evidence>
<feature type="repeat" description="WD" evidence="7">
    <location>
        <begin position="367"/>
        <end position="409"/>
    </location>
</feature>
<dbReference type="PROSITE" id="PS50082">
    <property type="entry name" value="WD_REPEATS_2"/>
    <property type="match status" value="1"/>
</dbReference>
<proteinExistence type="inferred from homology"/>
<comment type="function">
    <text evidence="8">DNA-binding protein that binds to both single- and double-stranded DNA. Binds preferentially to UV-damaged DNA. May be involved in DNA-metabolic processes.</text>
</comment>
<keyword evidence="12" id="KW-1185">Reference proteome</keyword>
<keyword evidence="4" id="KW-0677">Repeat</keyword>
<evidence type="ECO:0000256" key="3">
    <source>
        <dbReference type="ARBA" id="ARBA00022574"/>
    </source>
</evidence>
<comment type="similarity">
    <text evidence="1 8">Belongs to the WD repeat DDB2/WDR76 family.</text>
</comment>
<dbReference type="Pfam" id="PF00400">
    <property type="entry name" value="WD40"/>
    <property type="match status" value="1"/>
</dbReference>
<dbReference type="Proteomes" id="UP001497600">
    <property type="component" value="Chromosome C"/>
</dbReference>
<dbReference type="EMBL" id="OZ004255">
    <property type="protein sequence ID" value="CAK7900248.1"/>
    <property type="molecule type" value="Genomic_DNA"/>
</dbReference>
<dbReference type="PANTHER" id="PTHR14773">
    <property type="entry name" value="WD REPEAT-CONTAINING PROTEIN 76"/>
    <property type="match status" value="1"/>
</dbReference>
<gene>
    <name evidence="11" type="primary">CMR1</name>
    <name evidence="11" type="ORF">CAAN4_C06458</name>
</gene>
<dbReference type="InterPro" id="IPR015943">
    <property type="entry name" value="WD40/YVTN_repeat-like_dom_sf"/>
</dbReference>
<evidence type="ECO:0000256" key="7">
    <source>
        <dbReference type="PROSITE-ProRule" id="PRU00221"/>
    </source>
</evidence>
<dbReference type="PROSITE" id="PS00678">
    <property type="entry name" value="WD_REPEATS_1"/>
    <property type="match status" value="1"/>
</dbReference>
<dbReference type="PROSITE" id="PS50294">
    <property type="entry name" value="WD_REPEATS_REGION"/>
    <property type="match status" value="1"/>
</dbReference>
<feature type="compositionally biased region" description="Basic and acidic residues" evidence="10">
    <location>
        <begin position="34"/>
        <end position="47"/>
    </location>
</feature>
<dbReference type="InterPro" id="IPR019775">
    <property type="entry name" value="WD40_repeat_CS"/>
</dbReference>
<reference evidence="11 12" key="1">
    <citation type="submission" date="2024-01" db="EMBL/GenBank/DDBJ databases">
        <authorList>
            <consortium name="Genoscope - CEA"/>
            <person name="William W."/>
        </authorList>
    </citation>
    <scope>NUCLEOTIDE SEQUENCE [LARGE SCALE GENOMIC DNA]</scope>
    <source>
        <strain evidence="11 12">29B2s-10</strain>
    </source>
</reference>
<dbReference type="SMART" id="SM00320">
    <property type="entry name" value="WD40"/>
    <property type="match status" value="4"/>
</dbReference>
<evidence type="ECO:0000256" key="10">
    <source>
        <dbReference type="SAM" id="MobiDB-lite"/>
    </source>
</evidence>
<dbReference type="InterPro" id="IPR001680">
    <property type="entry name" value="WD40_rpt"/>
</dbReference>
<evidence type="ECO:0000256" key="8">
    <source>
        <dbReference type="RuleBase" id="RU365004"/>
    </source>
</evidence>
<sequence length="583" mass="65447">MAPLSDFEKQRQENIQRNKDLLRSLNLDSITESISREIPAKKPVDASKRRKTSTRTAVKREPAEPSRRSRRLAGVKVENSKEYAKIQAEMDALEKKKKDIEKLKQTRLFGEFHLNDLVTDSKGELKNEGKVIGKAEEESVKQEDSNEIIKKEDSEGDSIEPALSILRVLGEKFSAGDFYDLIREKETKNGTSDYSLESKRKEFDKMSLYKKIDPLDIKATHQRISSIAFHPATEDRLVVAGDTVGDLGVWAVDAETEGDEDDEATANVTILKPHGKLISKIVIPPNSPSQILSASYDGSVRTLDLNKLESSELAYLRDPYEDADYPLGVSDINLASPNLLYFTTLSGNFYQHDTRTKFSSVKESALLRLHDKKIGSFSVNPNLPHQIATASLDRTLRVWDLRNVSASNASWSEYESQRSPHLYGSYSSRLSVSCVDWNSQNRLVCNGYDDKICVFDLTSGIAPEDWSDTYQIGEAPKRSRKKTEVPTTLEANLEPFTTIKHNCQTGRWVSILKSKWQTNPEDGVQKFAIANMNRGIDVYDQQGQILAHLTEDKVGAVPAVVTMHPSKNWCIGGSASGKLYFFE</sequence>
<evidence type="ECO:0000256" key="9">
    <source>
        <dbReference type="SAM" id="Coils"/>
    </source>
</evidence>
<dbReference type="InterPro" id="IPR050853">
    <property type="entry name" value="WD_repeat_DNA-damage-binding"/>
</dbReference>
<feature type="compositionally biased region" description="Basic and acidic residues" evidence="10">
    <location>
        <begin position="58"/>
        <end position="67"/>
    </location>
</feature>
<dbReference type="Gene3D" id="2.130.10.10">
    <property type="entry name" value="YVTN repeat-like/Quinoprotein amine dehydrogenase"/>
    <property type="match status" value="1"/>
</dbReference>
<keyword evidence="3 7" id="KW-0853">WD repeat</keyword>
<dbReference type="SUPFAM" id="SSF50978">
    <property type="entry name" value="WD40 repeat-like"/>
    <property type="match status" value="1"/>
</dbReference>
<keyword evidence="6 8" id="KW-0238">DNA-binding</keyword>
<dbReference type="PANTHER" id="PTHR14773:SF0">
    <property type="entry name" value="WD REPEAT-CONTAINING PROTEIN 76"/>
    <property type="match status" value="1"/>
</dbReference>
<feature type="coiled-coil region" evidence="9">
    <location>
        <begin position="76"/>
        <end position="106"/>
    </location>
</feature>
<name>A0ABP0EDL4_9ASCO</name>
<evidence type="ECO:0000256" key="4">
    <source>
        <dbReference type="ARBA" id="ARBA00022737"/>
    </source>
</evidence>
<evidence type="ECO:0000256" key="5">
    <source>
        <dbReference type="ARBA" id="ARBA00022763"/>
    </source>
</evidence>
<protein>
    <recommendedName>
        <fullName evidence="2 8">DNA damage-binding protein CMR1</fullName>
    </recommendedName>
</protein>
<accession>A0ABP0EDL4</accession>
<organism evidence="11 12">
    <name type="scientific">[Candida] anglica</name>
    <dbReference type="NCBI Taxonomy" id="148631"/>
    <lineage>
        <taxon>Eukaryota</taxon>
        <taxon>Fungi</taxon>
        <taxon>Dikarya</taxon>
        <taxon>Ascomycota</taxon>
        <taxon>Saccharomycotina</taxon>
        <taxon>Pichiomycetes</taxon>
        <taxon>Debaryomycetaceae</taxon>
        <taxon>Kurtzmaniella</taxon>
    </lineage>
</organism>
<evidence type="ECO:0000313" key="12">
    <source>
        <dbReference type="Proteomes" id="UP001497600"/>
    </source>
</evidence>
<feature type="region of interest" description="Disordered" evidence="10">
    <location>
        <begin position="32"/>
        <end position="75"/>
    </location>
</feature>
<keyword evidence="5 8" id="KW-0227">DNA damage</keyword>